<organism evidence="2 3">
    <name type="scientific">Candidatus Berkelbacteria bacterium CG23_combo_of_CG06-09_8_20_14_all_41_73</name>
    <dbReference type="NCBI Taxonomy" id="1974519"/>
    <lineage>
        <taxon>Bacteria</taxon>
        <taxon>Candidatus Berkelbacteria</taxon>
    </lineage>
</organism>
<sequence>MKGSTKQPRVFISYSWSSPQHEQWVLDLAERLSGDGVVVVLDKWDLKEGQDKHVFMEQMVNDADIKKVLVVCDGVYQTKADNRKGGVGTETQLISKEVYESTGQEKFIPIIREYDESGKPCIPQYMASRIYIDLSSDEKFEENYQKLIRNLYNKPLLKKPSLGTPPAYISEEEQIVLRTSHKVAEIKNAILNDRSSANGLISDYLDTFIASLEDFRLSGGSAPDFDDKVVEVLEKMLPLRDDFIDFIFTIFKYQGRVEVEKLQNFFEKLIPFSNRPENVQSYTRIDFDNYRFFSYELTLYLLAVLIKLKKYDELTYFINNQYFYRSSNTSELAYNGIEIFNHYLPSLDEIRNKRLELRRVSVTADLIKSRATRKDIDFNDLIQADLVAFYITELRGGHFGWFPRTSVYNSRWGSGVEIFDRLVSRQHFEKIKSLFGIKTIDELKKLIAQYIERSQEEIKQGHRRSWSWDYEIQPLEKVIERDKIGTVQ</sequence>
<dbReference type="Gene3D" id="3.40.50.10140">
    <property type="entry name" value="Toll/interleukin-1 receptor homology (TIR) domain"/>
    <property type="match status" value="1"/>
</dbReference>
<dbReference type="AlphaFoldDB" id="A0A2H0AZ81"/>
<dbReference type="Proteomes" id="UP000230671">
    <property type="component" value="Unassembled WGS sequence"/>
</dbReference>
<evidence type="ECO:0000313" key="3">
    <source>
        <dbReference type="Proteomes" id="UP000230671"/>
    </source>
</evidence>
<dbReference type="PROSITE" id="PS51534">
    <property type="entry name" value="SEFIR"/>
    <property type="match status" value="1"/>
</dbReference>
<accession>A0A2H0AZ81</accession>
<gene>
    <name evidence="2" type="ORF">COX11_02705</name>
</gene>
<protein>
    <recommendedName>
        <fullName evidence="1">SEFIR domain-containing protein</fullName>
    </recommendedName>
</protein>
<name>A0A2H0AZ81_9BACT</name>
<dbReference type="InterPro" id="IPR000157">
    <property type="entry name" value="TIR_dom"/>
</dbReference>
<reference evidence="2 3" key="1">
    <citation type="submission" date="2017-09" db="EMBL/GenBank/DDBJ databases">
        <title>Depth-based differentiation of microbial function through sediment-hosted aquifers and enrichment of novel symbionts in the deep terrestrial subsurface.</title>
        <authorList>
            <person name="Probst A.J."/>
            <person name="Ladd B."/>
            <person name="Jarett J.K."/>
            <person name="Geller-Mcgrath D.E."/>
            <person name="Sieber C.M."/>
            <person name="Emerson J.B."/>
            <person name="Anantharaman K."/>
            <person name="Thomas B.C."/>
            <person name="Malmstrom R."/>
            <person name="Stieglmeier M."/>
            <person name="Klingl A."/>
            <person name="Woyke T."/>
            <person name="Ryan C.M."/>
            <person name="Banfield J.F."/>
        </authorList>
    </citation>
    <scope>NUCLEOTIDE SEQUENCE [LARGE SCALE GENOMIC DNA]</scope>
    <source>
        <strain evidence="2">CG23_combo_of_CG06-09_8_20_14_all_41_73</strain>
    </source>
</reference>
<dbReference type="InterPro" id="IPR035897">
    <property type="entry name" value="Toll_tir_struct_dom_sf"/>
</dbReference>
<dbReference type="Pfam" id="PF13676">
    <property type="entry name" value="TIR_2"/>
    <property type="match status" value="1"/>
</dbReference>
<comment type="caution">
    <text evidence="2">The sequence shown here is derived from an EMBL/GenBank/DDBJ whole genome shotgun (WGS) entry which is preliminary data.</text>
</comment>
<dbReference type="EMBL" id="PCSO01000110">
    <property type="protein sequence ID" value="PIP50707.1"/>
    <property type="molecule type" value="Genomic_DNA"/>
</dbReference>
<evidence type="ECO:0000313" key="2">
    <source>
        <dbReference type="EMBL" id="PIP50707.1"/>
    </source>
</evidence>
<evidence type="ECO:0000259" key="1">
    <source>
        <dbReference type="PROSITE" id="PS51534"/>
    </source>
</evidence>
<feature type="domain" description="SEFIR" evidence="1">
    <location>
        <begin position="7"/>
        <end position="143"/>
    </location>
</feature>
<dbReference type="InterPro" id="IPR013568">
    <property type="entry name" value="SEFIR_dom"/>
</dbReference>
<proteinExistence type="predicted"/>
<dbReference type="GO" id="GO:0007165">
    <property type="term" value="P:signal transduction"/>
    <property type="evidence" value="ECO:0007669"/>
    <property type="project" value="InterPro"/>
</dbReference>
<dbReference type="SUPFAM" id="SSF52200">
    <property type="entry name" value="Toll/Interleukin receptor TIR domain"/>
    <property type="match status" value="1"/>
</dbReference>